<evidence type="ECO:0008006" key="3">
    <source>
        <dbReference type="Google" id="ProtNLM"/>
    </source>
</evidence>
<reference evidence="1 2" key="1">
    <citation type="journal article" date="2006" name="Science">
        <title>The genome of black cottonwood, Populus trichocarpa (Torr. &amp; Gray).</title>
        <authorList>
            <person name="Tuskan G.A."/>
            <person name="Difazio S."/>
            <person name="Jansson S."/>
            <person name="Bohlmann J."/>
            <person name="Grigoriev I."/>
            <person name="Hellsten U."/>
            <person name="Putnam N."/>
            <person name="Ralph S."/>
            <person name="Rombauts S."/>
            <person name="Salamov A."/>
            <person name="Schein J."/>
            <person name="Sterck L."/>
            <person name="Aerts A."/>
            <person name="Bhalerao R.R."/>
            <person name="Bhalerao R.P."/>
            <person name="Blaudez D."/>
            <person name="Boerjan W."/>
            <person name="Brun A."/>
            <person name="Brunner A."/>
            <person name="Busov V."/>
            <person name="Campbell M."/>
            <person name="Carlson J."/>
            <person name="Chalot M."/>
            <person name="Chapman J."/>
            <person name="Chen G.L."/>
            <person name="Cooper D."/>
            <person name="Coutinho P.M."/>
            <person name="Couturier J."/>
            <person name="Covert S."/>
            <person name="Cronk Q."/>
            <person name="Cunningham R."/>
            <person name="Davis J."/>
            <person name="Degroeve S."/>
            <person name="Dejardin A."/>
            <person name="Depamphilis C."/>
            <person name="Detter J."/>
            <person name="Dirks B."/>
            <person name="Dubchak I."/>
            <person name="Duplessis S."/>
            <person name="Ehlting J."/>
            <person name="Ellis B."/>
            <person name="Gendler K."/>
            <person name="Goodstein D."/>
            <person name="Gribskov M."/>
            <person name="Grimwood J."/>
            <person name="Groover A."/>
            <person name="Gunter L."/>
            <person name="Hamberger B."/>
            <person name="Heinze B."/>
            <person name="Helariutta Y."/>
            <person name="Henrissat B."/>
            <person name="Holligan D."/>
            <person name="Holt R."/>
            <person name="Huang W."/>
            <person name="Islam-Faridi N."/>
            <person name="Jones S."/>
            <person name="Jones-Rhoades M."/>
            <person name="Jorgensen R."/>
            <person name="Joshi C."/>
            <person name="Kangasjarvi J."/>
            <person name="Karlsson J."/>
            <person name="Kelleher C."/>
            <person name="Kirkpatrick R."/>
            <person name="Kirst M."/>
            <person name="Kohler A."/>
            <person name="Kalluri U."/>
            <person name="Larimer F."/>
            <person name="Leebens-Mack J."/>
            <person name="Leple J.C."/>
            <person name="Locascio P."/>
            <person name="Lou Y."/>
            <person name="Lucas S."/>
            <person name="Martin F."/>
            <person name="Montanini B."/>
            <person name="Napoli C."/>
            <person name="Nelson D.R."/>
            <person name="Nelson C."/>
            <person name="Nieminen K."/>
            <person name="Nilsson O."/>
            <person name="Pereda V."/>
            <person name="Peter G."/>
            <person name="Philippe R."/>
            <person name="Pilate G."/>
            <person name="Poliakov A."/>
            <person name="Razumovskaya J."/>
            <person name="Richardson P."/>
            <person name="Rinaldi C."/>
            <person name="Ritland K."/>
            <person name="Rouze P."/>
            <person name="Ryaboy D."/>
            <person name="Schmutz J."/>
            <person name="Schrader J."/>
            <person name="Segerman B."/>
            <person name="Shin H."/>
            <person name="Siddiqui A."/>
            <person name="Sterky F."/>
            <person name="Terry A."/>
            <person name="Tsai C.J."/>
            <person name="Uberbacher E."/>
            <person name="Unneberg P."/>
            <person name="Vahala J."/>
            <person name="Wall K."/>
            <person name="Wessler S."/>
            <person name="Yang G."/>
            <person name="Yin T."/>
            <person name="Douglas C."/>
            <person name="Marra M."/>
            <person name="Sandberg G."/>
            <person name="Van de Peer Y."/>
            <person name="Rokhsar D."/>
        </authorList>
    </citation>
    <scope>NUCLEOTIDE SEQUENCE [LARGE SCALE GENOMIC DNA]</scope>
    <source>
        <strain evidence="2">cv. Nisqually</strain>
    </source>
</reference>
<name>A0A2K2B753_POPTR</name>
<proteinExistence type="predicted"/>
<organism evidence="1 2">
    <name type="scientific">Populus trichocarpa</name>
    <name type="common">Western balsam poplar</name>
    <name type="synonym">Populus balsamifera subsp. trichocarpa</name>
    <dbReference type="NCBI Taxonomy" id="3694"/>
    <lineage>
        <taxon>Eukaryota</taxon>
        <taxon>Viridiplantae</taxon>
        <taxon>Streptophyta</taxon>
        <taxon>Embryophyta</taxon>
        <taxon>Tracheophyta</taxon>
        <taxon>Spermatophyta</taxon>
        <taxon>Magnoliopsida</taxon>
        <taxon>eudicotyledons</taxon>
        <taxon>Gunneridae</taxon>
        <taxon>Pentapetalae</taxon>
        <taxon>rosids</taxon>
        <taxon>fabids</taxon>
        <taxon>Malpighiales</taxon>
        <taxon>Salicaceae</taxon>
        <taxon>Saliceae</taxon>
        <taxon>Populus</taxon>
    </lineage>
</organism>
<accession>A0A2K2B753</accession>
<sequence>MDKIGIVKPCGFGDESTSDVVLCLRNCEGRPEFFYSHSTLVSKSKFFADWFSCPDFGKCVEIHCTIAVSPSGLAIGLLGLC</sequence>
<dbReference type="GO" id="GO:0016567">
    <property type="term" value="P:protein ubiquitination"/>
    <property type="evidence" value="ECO:0007669"/>
    <property type="project" value="UniProtKB-UniPathway"/>
</dbReference>
<evidence type="ECO:0000313" key="1">
    <source>
        <dbReference type="EMBL" id="PNT45604.1"/>
    </source>
</evidence>
<dbReference type="AlphaFoldDB" id="A0A2K2B753"/>
<protein>
    <recommendedName>
        <fullName evidence="3">BTB domain-containing protein</fullName>
    </recommendedName>
</protein>
<dbReference type="InParanoid" id="A0A2K2B753"/>
<gene>
    <name evidence="1" type="ORF">POPTR_003G144800</name>
</gene>
<keyword evidence="2" id="KW-1185">Reference proteome</keyword>
<dbReference type="UniPathway" id="UPA00143"/>
<dbReference type="STRING" id="3694.A0A2K2B753"/>
<evidence type="ECO:0000313" key="2">
    <source>
        <dbReference type="Proteomes" id="UP000006729"/>
    </source>
</evidence>
<dbReference type="EMBL" id="CM009292">
    <property type="protein sequence ID" value="PNT45604.1"/>
    <property type="molecule type" value="Genomic_DNA"/>
</dbReference>
<dbReference type="Proteomes" id="UP000006729">
    <property type="component" value="Chromosome 3"/>
</dbReference>